<feature type="repeat" description="MBT" evidence="10">
    <location>
        <begin position="1005"/>
        <end position="1105"/>
    </location>
</feature>
<dbReference type="FunFam" id="3.40.50.410:FF:000013">
    <property type="entry name" value="inter-alpha-trypsin inhibitor heavy chain H2"/>
    <property type="match status" value="1"/>
</dbReference>
<dbReference type="GO" id="GO:0003714">
    <property type="term" value="F:transcription corepressor activity"/>
    <property type="evidence" value="ECO:0007669"/>
    <property type="project" value="InterPro"/>
</dbReference>
<dbReference type="GO" id="GO:0005634">
    <property type="term" value="C:nucleus"/>
    <property type="evidence" value="ECO:0007669"/>
    <property type="project" value="UniProtKB-SubCell"/>
</dbReference>
<feature type="region of interest" description="Disordered" evidence="11">
    <location>
        <begin position="658"/>
        <end position="720"/>
    </location>
</feature>
<dbReference type="SMART" id="SM00327">
    <property type="entry name" value="VWA"/>
    <property type="match status" value="1"/>
</dbReference>
<protein>
    <submittedName>
        <fullName evidence="15">Uncharacterized protein</fullName>
    </submittedName>
</protein>
<feature type="region of interest" description="Disordered" evidence="11">
    <location>
        <begin position="975"/>
        <end position="994"/>
    </location>
</feature>
<dbReference type="PANTHER" id="PTHR10338">
    <property type="entry name" value="INTER-ALPHA-TRYPSIN INHIBITOR HEAVY CHAIN FAMILY MEMBER"/>
    <property type="match status" value="1"/>
</dbReference>
<dbReference type="InterPro" id="IPR010600">
    <property type="entry name" value="ITI_HC_C"/>
</dbReference>
<dbReference type="Gene3D" id="3.90.1150.190">
    <property type="entry name" value="SLED domain"/>
    <property type="match status" value="1"/>
</dbReference>
<keyword evidence="4" id="KW-0964">Secreted</keyword>
<dbReference type="InterPro" id="IPR021987">
    <property type="entry name" value="SLED"/>
</dbReference>
<dbReference type="Pfam" id="PF08487">
    <property type="entry name" value="VIT"/>
    <property type="match status" value="1"/>
</dbReference>
<dbReference type="InterPro" id="IPR002035">
    <property type="entry name" value="VWF_A"/>
</dbReference>
<dbReference type="Pfam" id="PF00092">
    <property type="entry name" value="VWA"/>
    <property type="match status" value="1"/>
</dbReference>
<feature type="region of interest" description="Disordered" evidence="11">
    <location>
        <begin position="1917"/>
        <end position="1953"/>
    </location>
</feature>
<comment type="similarity">
    <text evidence="3">Belongs to the ITIH family.</text>
</comment>
<dbReference type="OrthoDB" id="299997at2759"/>
<keyword evidence="7" id="KW-0722">Serine protease inhibitor</keyword>
<dbReference type="PROSITE" id="PS51079">
    <property type="entry name" value="MBT"/>
    <property type="match status" value="4"/>
</dbReference>
<evidence type="ECO:0000256" key="11">
    <source>
        <dbReference type="SAM" id="MobiDB-lite"/>
    </source>
</evidence>
<feature type="compositionally biased region" description="Basic and acidic residues" evidence="11">
    <location>
        <begin position="135"/>
        <end position="153"/>
    </location>
</feature>
<dbReference type="PANTHER" id="PTHR10338:SF62">
    <property type="entry name" value="INTER-ALPHA-TRYPSIN INHIBITOR HEAVY CHAIN H5"/>
    <property type="match status" value="1"/>
</dbReference>
<dbReference type="InterPro" id="IPR036465">
    <property type="entry name" value="vWFA_dom_sf"/>
</dbReference>
<feature type="compositionally biased region" description="Polar residues" evidence="11">
    <location>
        <begin position="977"/>
        <end position="986"/>
    </location>
</feature>
<dbReference type="SUPFAM" id="SSF53300">
    <property type="entry name" value="vWA-like"/>
    <property type="match status" value="1"/>
</dbReference>
<evidence type="ECO:0000259" key="13">
    <source>
        <dbReference type="PROSITE" id="PS50234"/>
    </source>
</evidence>
<dbReference type="GO" id="GO:0042393">
    <property type="term" value="F:histone binding"/>
    <property type="evidence" value="ECO:0007669"/>
    <property type="project" value="InterPro"/>
</dbReference>
<evidence type="ECO:0000259" key="14">
    <source>
        <dbReference type="PROSITE" id="PS51468"/>
    </source>
</evidence>
<dbReference type="SMART" id="SM00454">
    <property type="entry name" value="SAM"/>
    <property type="match status" value="1"/>
</dbReference>
<gene>
    <name evidence="15" type="ORF">KOW79_016105</name>
</gene>
<keyword evidence="9" id="KW-0539">Nucleus</keyword>
<comment type="caution">
    <text evidence="15">The sequence shown here is derived from an EMBL/GenBank/DDBJ whole genome shotgun (WGS) entry which is preliminary data.</text>
</comment>
<dbReference type="Pfam" id="PF02820">
    <property type="entry name" value="MBT"/>
    <property type="match status" value="4"/>
</dbReference>
<feature type="region of interest" description="Disordered" evidence="11">
    <location>
        <begin position="1633"/>
        <end position="1764"/>
    </location>
</feature>
<sequence>MLLLVPLIALCCNHAAFAENEYEADLSEDVELEDDLIAELDLGTAPRRVPRQVKTFLRKETKPHIQEFSVLTTIISRYAFTAVSCTMLNRHSAASEAVFMFHVPAAAYITNFTMIVGGRVFPSQIKAKEKKLKKDRKENNGMPKNKDSAEHSEGEMELFRMSVKIPGRNRAIFLLTYEELLQRRLGYYQHVTSVRPMQLVSKLSVAITIVEHSRIKYLEVLPLRRSKTSGSRNNSKTDGNVGLPPSTVVRQNETFCKITFTPNIVQQVKIANNGMLGDFIVRYDVERELGIGDIQVLDGHFVHYFAPKDLPAVPKNVVFVIDTSASMLGTKMKQTKEALFTILGDLRPNDHFNFVSFSNRVRVWQPDKLVPVTPNNVRDAKKFIYMISPTGGTDINKALQAGSSLLRDYLSQKEEANHNSVSLIIFLTDGRPTVGVVQTPLILGNTKAAVQEKFCIFTIGMGNDVDYKLLERMALENCGTMRRIPEDADANTMLKGFYAEIGTPLLSDIRVEYSEDAVEYVTQNLFPNYFNGSEIVVAGKLTNRSSDSLHVQVTATNSDHSLVLEKDLSLSEQEHETKRRVEEAEAGPNADGYVERLWGFLSVKDGLNGRLRSHTSSERENFTQRATELALSYNFLTPLTQMKVETPQVLADGTIAETEPTEAPSAPSDLPNQLAEEEPTGETPQSLHRNKEQPATVPIAGKATNGLKRPAKKSVTLSKTSADGDPHFVVDFPLSKLAVCFNINGEPGDVLRLVTDHKHSGVTVNGKLIGAPAPTGSHKQQRTYFSSIIIVVDKPKRSYIEVTPRKVIMDGLDRLILPCSTSVAVDNKHFAVAIAANANVTVTIQGTIQFIILMHIYKNPAPYQRDHLGFYISNSKGLSKDTHGLLGQFIYEEVTLIQLPGNITAATGNDPQEVSIIQANPEPGHMALKVKERTVDVAPGNFIKVSNHCELTKCETVIRTLHLQGNTLHKEAMMTSAGRSTQSPSNGRAEHSHSDMECGDEELEFNWDEYLEETGATAAAHTSFKHVELSLQSSFQAGMKLEVADRSRADTYWVATVITTCGQLLLLRYCGYGDERSADFWCDVMTAELHPVGWCAQNNKLLQPPEAIKEKYGDWTEFLVKELTGSRTAPANLLEGPLRGKNTVDLIVPGCVLELRDASEPFVYWAVRVQRNVGGRLWLSYVGLEEPAYNIWIFYLDIRLRPMGWAKENCLTMEPPKELCDLRSSTEWSEALERAKSAALEKPLPLEVFKDHADLRKHSFKTGMKLEMVSPQEPFHICPVSVTKVYNEYYFQVTVDDLSGEAPPCSVLCHADSPGILPIQWCLKNGVSLQRPRGFQSQDFDWADYLKHTATEAAPDACFPSASQSRGFCKDTWLEAVNPLQPAEINVARITQVKGRLLWLRYEGLSKPLAECLVDVESMDIFPVGWCEANAYPLTPLRKAVCQSQKKIAVVQPEKQLVPPPKETVSLDHCQSVALDTVSVNGKYCCSQIFVNHHCFSGPYLNKGRIAELPQAVGPGKCTLVLKEVLTMLINSAYKPSRVLRELQLVVDPQWNCLEETLKAKYKGKSYRASVRIVCLAEQVADFCRRVCTRLQCCPNLFGPTLISEKCPENCSIHTKTKYTHYYGKKRKVGRPSLGECTQEGDTAKPARRRKKRKAVFVQKKRRSTVTGYHAMESAQDSDDFDDFDEEEEEESYSGESSSMELREEGPPSFSTRRGRPCRSLTLPGTRANTEQPSLRRSTRSLSYTHNQTAKHTHTKTTHTEEEESRLVLERNPLEWSVSDVVNFIMSTDCASLAKIFQEQDIDGQALLLLTLPTVQECMDLKLGPAIKLCHQIERVKVAFYSHVLLDSTSRSAHVQVHSGFTNSLSHTQRNTSSPDFQNTGSFLQSIPVGFSADKEGGSRSEELLLSAPTIPFSTQLYPTQKGTEADQKLTFPNPLHTYTHPHSLPVQQKSYS</sequence>
<evidence type="ECO:0000313" key="16">
    <source>
        <dbReference type="Proteomes" id="UP000824219"/>
    </source>
</evidence>
<proteinExistence type="inferred from homology"/>
<evidence type="ECO:0000256" key="10">
    <source>
        <dbReference type="PROSITE-ProRule" id="PRU00459"/>
    </source>
</evidence>
<evidence type="ECO:0000256" key="12">
    <source>
        <dbReference type="SAM" id="SignalP"/>
    </source>
</evidence>
<dbReference type="GO" id="GO:0005576">
    <property type="term" value="C:extracellular region"/>
    <property type="evidence" value="ECO:0007669"/>
    <property type="project" value="UniProtKB-SubCell"/>
</dbReference>
<feature type="domain" description="VIT" evidence="14">
    <location>
        <begin position="49"/>
        <end position="179"/>
    </location>
</feature>
<evidence type="ECO:0000313" key="15">
    <source>
        <dbReference type="EMBL" id="KAG7320252.1"/>
    </source>
</evidence>
<dbReference type="InterPro" id="IPR038348">
    <property type="entry name" value="SLED_sf"/>
</dbReference>
<dbReference type="Gene3D" id="2.30.30.140">
    <property type="match status" value="4"/>
</dbReference>
<feature type="chain" id="PRO_5039372155" evidence="12">
    <location>
        <begin position="19"/>
        <end position="1953"/>
    </location>
</feature>
<reference evidence="15 16" key="1">
    <citation type="submission" date="2021-06" db="EMBL/GenBank/DDBJ databases">
        <title>Chromosome-level genome assembly of the red-tail catfish (Hemibagrus wyckioides).</title>
        <authorList>
            <person name="Shao F."/>
        </authorList>
    </citation>
    <scope>NUCLEOTIDE SEQUENCE [LARGE SCALE GENOMIC DNA]</scope>
    <source>
        <strain evidence="15">EC202008001</strain>
        <tissue evidence="15">Blood</tissue>
    </source>
</reference>
<dbReference type="SUPFAM" id="SSF63748">
    <property type="entry name" value="Tudor/PWWP/MBT"/>
    <property type="match status" value="4"/>
</dbReference>
<comment type="subcellular location">
    <subcellularLocation>
        <location evidence="1">Nucleus</location>
    </subcellularLocation>
    <subcellularLocation>
        <location evidence="2">Secreted</location>
    </subcellularLocation>
</comment>
<dbReference type="Proteomes" id="UP000824219">
    <property type="component" value="Linkage Group LG19"/>
</dbReference>
<dbReference type="InterPro" id="IPR037604">
    <property type="entry name" value="Scm-like-4MBT1/2_SAM"/>
</dbReference>
<feature type="repeat" description="MBT" evidence="10">
    <location>
        <begin position="1113"/>
        <end position="1216"/>
    </location>
</feature>
<feature type="signal peptide" evidence="12">
    <location>
        <begin position="1"/>
        <end position="18"/>
    </location>
</feature>
<dbReference type="InterPro" id="IPR001660">
    <property type="entry name" value="SAM"/>
</dbReference>
<evidence type="ECO:0000256" key="6">
    <source>
        <dbReference type="ARBA" id="ARBA00022729"/>
    </source>
</evidence>
<dbReference type="Pfam" id="PF12140">
    <property type="entry name" value="SLED"/>
    <property type="match status" value="1"/>
</dbReference>
<evidence type="ECO:0000256" key="7">
    <source>
        <dbReference type="ARBA" id="ARBA00022900"/>
    </source>
</evidence>
<dbReference type="InterPro" id="IPR013761">
    <property type="entry name" value="SAM/pointed_sf"/>
</dbReference>
<dbReference type="InterPro" id="IPR004092">
    <property type="entry name" value="Mbt"/>
</dbReference>
<dbReference type="GO" id="GO:0030212">
    <property type="term" value="P:hyaluronan metabolic process"/>
    <property type="evidence" value="ECO:0007669"/>
    <property type="project" value="InterPro"/>
</dbReference>
<feature type="repeat" description="MBT" evidence="10">
    <location>
        <begin position="1226"/>
        <end position="1332"/>
    </location>
</feature>
<accession>A0A9D3NG87</accession>
<feature type="repeat" description="MBT" evidence="10">
    <location>
        <begin position="1340"/>
        <end position="1437"/>
    </location>
</feature>
<dbReference type="InterPro" id="IPR050934">
    <property type="entry name" value="ITIH"/>
</dbReference>
<keyword evidence="6 12" id="KW-0732">Signal</keyword>
<evidence type="ECO:0000256" key="2">
    <source>
        <dbReference type="ARBA" id="ARBA00004613"/>
    </source>
</evidence>
<dbReference type="PROSITE" id="PS51468">
    <property type="entry name" value="VIT"/>
    <property type="match status" value="1"/>
</dbReference>
<organism evidence="15 16">
    <name type="scientific">Hemibagrus wyckioides</name>
    <dbReference type="NCBI Taxonomy" id="337641"/>
    <lineage>
        <taxon>Eukaryota</taxon>
        <taxon>Metazoa</taxon>
        <taxon>Chordata</taxon>
        <taxon>Craniata</taxon>
        <taxon>Vertebrata</taxon>
        <taxon>Euteleostomi</taxon>
        <taxon>Actinopterygii</taxon>
        <taxon>Neopterygii</taxon>
        <taxon>Teleostei</taxon>
        <taxon>Ostariophysi</taxon>
        <taxon>Siluriformes</taxon>
        <taxon>Bagridae</taxon>
        <taxon>Hemibagrus</taxon>
    </lineage>
</organism>
<dbReference type="GO" id="GO:0004867">
    <property type="term" value="F:serine-type endopeptidase inhibitor activity"/>
    <property type="evidence" value="ECO:0007669"/>
    <property type="project" value="UniProtKB-KW"/>
</dbReference>
<evidence type="ECO:0000256" key="9">
    <source>
        <dbReference type="ARBA" id="ARBA00023242"/>
    </source>
</evidence>
<dbReference type="Gene3D" id="1.10.150.50">
    <property type="entry name" value="Transcription Factor, Ets-1"/>
    <property type="match status" value="1"/>
</dbReference>
<feature type="compositionally biased region" description="Acidic residues" evidence="11">
    <location>
        <begin position="1676"/>
        <end position="1693"/>
    </location>
</feature>
<dbReference type="Pfam" id="PF00536">
    <property type="entry name" value="SAM_1"/>
    <property type="match status" value="1"/>
</dbReference>
<evidence type="ECO:0000256" key="4">
    <source>
        <dbReference type="ARBA" id="ARBA00022525"/>
    </source>
</evidence>
<feature type="domain" description="VWFA" evidence="13">
    <location>
        <begin position="316"/>
        <end position="501"/>
    </location>
</feature>
<dbReference type="CDD" id="cd20118">
    <property type="entry name" value="MBT_SFMBT2_rpt4"/>
    <property type="match status" value="1"/>
</dbReference>
<keyword evidence="16" id="KW-1185">Reference proteome</keyword>
<keyword evidence="8" id="KW-0325">Glycoprotein</keyword>
<name>A0A9D3NG87_9TELE</name>
<evidence type="ECO:0000256" key="8">
    <source>
        <dbReference type="ARBA" id="ARBA00023180"/>
    </source>
</evidence>
<keyword evidence="5" id="KW-0646">Protease inhibitor</keyword>
<dbReference type="Gene3D" id="3.40.50.410">
    <property type="entry name" value="von Willebrand factor, type A domain"/>
    <property type="match status" value="1"/>
</dbReference>
<dbReference type="PROSITE" id="PS50234">
    <property type="entry name" value="VWFA"/>
    <property type="match status" value="1"/>
</dbReference>
<dbReference type="EMBL" id="JAHKSW010000019">
    <property type="protein sequence ID" value="KAG7320252.1"/>
    <property type="molecule type" value="Genomic_DNA"/>
</dbReference>
<dbReference type="CDD" id="cd09581">
    <property type="entry name" value="SAM_Scm-like-4MBT1_2"/>
    <property type="match status" value="1"/>
</dbReference>
<dbReference type="Pfam" id="PF06668">
    <property type="entry name" value="ITI_HC_C"/>
    <property type="match status" value="1"/>
</dbReference>
<dbReference type="SMART" id="SM00561">
    <property type="entry name" value="MBT"/>
    <property type="match status" value="4"/>
</dbReference>
<dbReference type="InterPro" id="IPR013694">
    <property type="entry name" value="VIT"/>
</dbReference>
<evidence type="ECO:0000256" key="1">
    <source>
        <dbReference type="ARBA" id="ARBA00004123"/>
    </source>
</evidence>
<dbReference type="InterPro" id="IPR047355">
    <property type="entry name" value="MBT_SFMBT2_rpt4"/>
</dbReference>
<dbReference type="SMART" id="SM00609">
    <property type="entry name" value="VIT"/>
    <property type="match status" value="1"/>
</dbReference>
<evidence type="ECO:0000256" key="5">
    <source>
        <dbReference type="ARBA" id="ARBA00022690"/>
    </source>
</evidence>
<dbReference type="SUPFAM" id="SSF47769">
    <property type="entry name" value="SAM/Pointed domain"/>
    <property type="match status" value="1"/>
</dbReference>
<evidence type="ECO:0000256" key="3">
    <source>
        <dbReference type="ARBA" id="ARBA00010158"/>
    </source>
</evidence>
<feature type="region of interest" description="Disordered" evidence="11">
    <location>
        <begin position="131"/>
        <end position="153"/>
    </location>
</feature>
<feature type="compositionally biased region" description="Basic residues" evidence="11">
    <location>
        <begin position="1646"/>
        <end position="1664"/>
    </location>
</feature>